<organism evidence="1">
    <name type="scientific">Siphoviridae sp. ctrpg19</name>
    <dbReference type="NCBI Taxonomy" id="2826481"/>
    <lineage>
        <taxon>Viruses</taxon>
        <taxon>Duplodnaviria</taxon>
        <taxon>Heunggongvirae</taxon>
        <taxon>Uroviricota</taxon>
        <taxon>Caudoviricetes</taxon>
    </lineage>
</organism>
<sequence>MADTNTYTSKQKVEKWTSRDKFKALDLTDIPTGTEYNLTGNIELEDLDSSIQNSLNTVDNKSGGTINGNVIVTGDFTVNGTTTTIDSTTLRVKDKLIEVAKDNSVALTTPAGLITPKYDGTNNGGIVYDSTGTAFVGDIVLDSSGNVDVANSDLQPIATRNDYSAYTTNHIITASVDSAGKSVKFVDSGKTLNDITSKIFSVTIYEAGE</sequence>
<name>A0A8S5MKD2_9CAUD</name>
<proteinExistence type="predicted"/>
<protein>
    <submittedName>
        <fullName evidence="1">Uncharacterized protein</fullName>
    </submittedName>
</protein>
<dbReference type="EMBL" id="BK014923">
    <property type="protein sequence ID" value="DAD82672.1"/>
    <property type="molecule type" value="Genomic_DNA"/>
</dbReference>
<accession>A0A8S5MKD2</accession>
<reference evidence="1" key="1">
    <citation type="journal article" date="2021" name="Proc. Natl. Acad. Sci. U.S.A.">
        <title>A Catalog of Tens of Thousands of Viruses from Human Metagenomes Reveals Hidden Associations with Chronic Diseases.</title>
        <authorList>
            <person name="Tisza M.J."/>
            <person name="Buck C.B."/>
        </authorList>
    </citation>
    <scope>NUCLEOTIDE SEQUENCE</scope>
    <source>
        <strain evidence="1">Ctrpg19</strain>
    </source>
</reference>
<evidence type="ECO:0000313" key="1">
    <source>
        <dbReference type="EMBL" id="DAD82672.1"/>
    </source>
</evidence>